<accession>B7PU52</accession>
<dbReference type="EnsemblMetazoa" id="ISCW007763-RA">
    <property type="protein sequence ID" value="ISCW007763-PA"/>
    <property type="gene ID" value="ISCW007763"/>
</dbReference>
<dbReference type="EMBL" id="DS790838">
    <property type="protein sequence ID" value="EEC10124.1"/>
    <property type="molecule type" value="Genomic_DNA"/>
</dbReference>
<dbReference type="InParanoid" id="B7PU52"/>
<dbReference type="VEuPathDB" id="VectorBase:ISCW007763"/>
<dbReference type="VEuPathDB" id="VectorBase:ISCI007763"/>
<evidence type="ECO:0000313" key="1">
    <source>
        <dbReference type="EMBL" id="EEC10124.1"/>
    </source>
</evidence>
<dbReference type="Proteomes" id="UP000001555">
    <property type="component" value="Unassembled WGS sequence"/>
</dbReference>
<proteinExistence type="predicted"/>
<reference evidence="2" key="2">
    <citation type="submission" date="2020-05" db="UniProtKB">
        <authorList>
            <consortium name="EnsemblMetazoa"/>
        </authorList>
    </citation>
    <scope>IDENTIFICATION</scope>
    <source>
        <strain evidence="2">wikel</strain>
    </source>
</reference>
<protein>
    <submittedName>
        <fullName evidence="1 2">Uncharacterized protein</fullName>
    </submittedName>
</protein>
<sequence length="65" mass="6582">MNGEELAIITSPLGAPPLLPSAGIDQVAKRAVPLNVGPGSKTVAVGTLSVAAQGEWMPVRFDVDA</sequence>
<dbReference type="PaxDb" id="6945-B7PU52"/>
<keyword evidence="3" id="KW-1185">Reference proteome</keyword>
<gene>
    <name evidence="1" type="ORF">IscW_ISCW007763</name>
</gene>
<organism>
    <name type="scientific">Ixodes scapularis</name>
    <name type="common">Black-legged tick</name>
    <name type="synonym">Deer tick</name>
    <dbReference type="NCBI Taxonomy" id="6945"/>
    <lineage>
        <taxon>Eukaryota</taxon>
        <taxon>Metazoa</taxon>
        <taxon>Ecdysozoa</taxon>
        <taxon>Arthropoda</taxon>
        <taxon>Chelicerata</taxon>
        <taxon>Arachnida</taxon>
        <taxon>Acari</taxon>
        <taxon>Parasitiformes</taxon>
        <taxon>Ixodida</taxon>
        <taxon>Ixodoidea</taxon>
        <taxon>Ixodidae</taxon>
        <taxon>Ixodinae</taxon>
        <taxon>Ixodes</taxon>
    </lineage>
</organism>
<evidence type="ECO:0000313" key="3">
    <source>
        <dbReference type="Proteomes" id="UP000001555"/>
    </source>
</evidence>
<name>B7PU52_IXOSC</name>
<dbReference type="HOGENOM" id="CLU_2852171_0_0_1"/>
<reference evidence="1 3" key="1">
    <citation type="submission" date="2008-03" db="EMBL/GenBank/DDBJ databases">
        <title>Annotation of Ixodes scapularis.</title>
        <authorList>
            <consortium name="Ixodes scapularis Genome Project Consortium"/>
            <person name="Caler E."/>
            <person name="Hannick L.I."/>
            <person name="Bidwell S."/>
            <person name="Joardar V."/>
            <person name="Thiagarajan M."/>
            <person name="Amedeo P."/>
            <person name="Galinsky K.J."/>
            <person name="Schobel S."/>
            <person name="Inman J."/>
            <person name="Hostetler J."/>
            <person name="Miller J."/>
            <person name="Hammond M."/>
            <person name="Megy K."/>
            <person name="Lawson D."/>
            <person name="Kodira C."/>
            <person name="Sutton G."/>
            <person name="Meyer J."/>
            <person name="Hill C.A."/>
            <person name="Birren B."/>
            <person name="Nene V."/>
            <person name="Collins F."/>
            <person name="Alarcon-Chaidez F."/>
            <person name="Wikel S."/>
            <person name="Strausberg R."/>
        </authorList>
    </citation>
    <scope>NUCLEOTIDE SEQUENCE [LARGE SCALE GENOMIC DNA]</scope>
    <source>
        <strain evidence="3">Wikel</strain>
        <strain evidence="1">Wikel colony</strain>
    </source>
</reference>
<evidence type="ECO:0000313" key="2">
    <source>
        <dbReference type="EnsemblMetazoa" id="ISCW007763-PA"/>
    </source>
</evidence>
<dbReference type="AlphaFoldDB" id="B7PU52"/>
<dbReference type="EMBL" id="ABJB010921894">
    <property type="status" value="NOT_ANNOTATED_CDS"/>
    <property type="molecule type" value="Genomic_DNA"/>
</dbReference>